<gene>
    <name evidence="6" type="ORF">QN277_000618</name>
</gene>
<proteinExistence type="inferred from homology"/>
<evidence type="ECO:0000313" key="6">
    <source>
        <dbReference type="EMBL" id="KAK4283693.1"/>
    </source>
</evidence>
<keyword evidence="5" id="KW-0472">Membrane</keyword>
<keyword evidence="4" id="KW-1133">Transmembrane helix</keyword>
<dbReference type="EMBL" id="JAWXYG010000001">
    <property type="protein sequence ID" value="KAK4283693.1"/>
    <property type="molecule type" value="Genomic_DNA"/>
</dbReference>
<dbReference type="InterPro" id="IPR008429">
    <property type="entry name" value="CLPTM1"/>
</dbReference>
<dbReference type="GO" id="GO:0016020">
    <property type="term" value="C:membrane"/>
    <property type="evidence" value="ECO:0007669"/>
    <property type="project" value="UniProtKB-SubCell"/>
</dbReference>
<name>A0AAE1N5J6_9FABA</name>
<protein>
    <recommendedName>
        <fullName evidence="8">Cleft lip and palate associated transmembrane protein</fullName>
    </recommendedName>
</protein>
<sequence>MMCPQLFINYKLKSVAHLPWRRMTYKFLNTIIDDLFAFVIKMPTLHRLSVFHDDIIFLIYLYQRWVYPVDKKRINEFGFEGEDEQAADAVAAVDAAKEEEEKKTN</sequence>
<evidence type="ECO:0000256" key="3">
    <source>
        <dbReference type="ARBA" id="ARBA00022692"/>
    </source>
</evidence>
<evidence type="ECO:0000256" key="5">
    <source>
        <dbReference type="ARBA" id="ARBA00023136"/>
    </source>
</evidence>
<keyword evidence="3" id="KW-0812">Transmembrane</keyword>
<evidence type="ECO:0000256" key="4">
    <source>
        <dbReference type="ARBA" id="ARBA00022989"/>
    </source>
</evidence>
<dbReference type="PANTHER" id="PTHR21347">
    <property type="entry name" value="CLEFT LIP AND PALATE ASSOCIATED TRANSMEMBRANE PROTEIN-RELATED"/>
    <property type="match status" value="1"/>
</dbReference>
<reference evidence="6" key="1">
    <citation type="submission" date="2023-10" db="EMBL/GenBank/DDBJ databases">
        <title>Chromosome-level genome of the transformable northern wattle, Acacia crassicarpa.</title>
        <authorList>
            <person name="Massaro I."/>
            <person name="Sinha N.R."/>
            <person name="Poethig S."/>
            <person name="Leichty A.R."/>
        </authorList>
    </citation>
    <scope>NUCLEOTIDE SEQUENCE</scope>
    <source>
        <strain evidence="6">Acra3RX</strain>
        <tissue evidence="6">Leaf</tissue>
    </source>
</reference>
<dbReference type="AlphaFoldDB" id="A0AAE1N5J6"/>
<organism evidence="6 7">
    <name type="scientific">Acacia crassicarpa</name>
    <name type="common">northern wattle</name>
    <dbReference type="NCBI Taxonomy" id="499986"/>
    <lineage>
        <taxon>Eukaryota</taxon>
        <taxon>Viridiplantae</taxon>
        <taxon>Streptophyta</taxon>
        <taxon>Embryophyta</taxon>
        <taxon>Tracheophyta</taxon>
        <taxon>Spermatophyta</taxon>
        <taxon>Magnoliopsida</taxon>
        <taxon>eudicotyledons</taxon>
        <taxon>Gunneridae</taxon>
        <taxon>Pentapetalae</taxon>
        <taxon>rosids</taxon>
        <taxon>fabids</taxon>
        <taxon>Fabales</taxon>
        <taxon>Fabaceae</taxon>
        <taxon>Caesalpinioideae</taxon>
        <taxon>mimosoid clade</taxon>
        <taxon>Acacieae</taxon>
        <taxon>Acacia</taxon>
    </lineage>
</organism>
<comment type="subcellular location">
    <subcellularLocation>
        <location evidence="1">Membrane</location>
        <topology evidence="1">Multi-pass membrane protein</topology>
    </subcellularLocation>
</comment>
<evidence type="ECO:0008006" key="8">
    <source>
        <dbReference type="Google" id="ProtNLM"/>
    </source>
</evidence>
<comment type="caution">
    <text evidence="6">The sequence shown here is derived from an EMBL/GenBank/DDBJ whole genome shotgun (WGS) entry which is preliminary data.</text>
</comment>
<keyword evidence="7" id="KW-1185">Reference proteome</keyword>
<evidence type="ECO:0000256" key="1">
    <source>
        <dbReference type="ARBA" id="ARBA00004141"/>
    </source>
</evidence>
<dbReference type="PANTHER" id="PTHR21347:SF0">
    <property type="entry name" value="LIPID SCRAMBLASE CLPTM1L"/>
    <property type="match status" value="1"/>
</dbReference>
<evidence type="ECO:0000256" key="2">
    <source>
        <dbReference type="ARBA" id="ARBA00009310"/>
    </source>
</evidence>
<dbReference type="GO" id="GO:0012505">
    <property type="term" value="C:endomembrane system"/>
    <property type="evidence" value="ECO:0007669"/>
    <property type="project" value="TreeGrafter"/>
</dbReference>
<evidence type="ECO:0000313" key="7">
    <source>
        <dbReference type="Proteomes" id="UP001293593"/>
    </source>
</evidence>
<accession>A0AAE1N5J6</accession>
<dbReference type="Proteomes" id="UP001293593">
    <property type="component" value="Unassembled WGS sequence"/>
</dbReference>
<comment type="similarity">
    <text evidence="2">Belongs to the CLPTM1 family.</text>
</comment>